<proteinExistence type="predicted"/>
<reference evidence="2 3" key="1">
    <citation type="submission" date="2017-03" db="EMBL/GenBank/DDBJ databases">
        <title>An alternative strategy for trypanosome survival in the mammalian bloodstream revealed through genome and transcriptome analysis of the ubiquitous bovine parasite Trypanosoma (Megatrypanum) theileri.</title>
        <authorList>
            <person name="Kelly S."/>
            <person name="Ivens A."/>
            <person name="Mott A."/>
            <person name="O'Neill E."/>
            <person name="Emms D."/>
            <person name="Macleod O."/>
            <person name="Voorheis P."/>
            <person name="Matthews J."/>
            <person name="Matthews K."/>
            <person name="Carrington M."/>
        </authorList>
    </citation>
    <scope>NUCLEOTIDE SEQUENCE [LARGE SCALE GENOMIC DNA]</scope>
    <source>
        <strain evidence="2">Edinburgh</strain>
    </source>
</reference>
<evidence type="ECO:0000256" key="1">
    <source>
        <dbReference type="SAM" id="MobiDB-lite"/>
    </source>
</evidence>
<comment type="caution">
    <text evidence="2">The sequence shown here is derived from an EMBL/GenBank/DDBJ whole genome shotgun (WGS) entry which is preliminary data.</text>
</comment>
<name>A0A1X0NZR9_9TRYP</name>
<protein>
    <submittedName>
        <fullName evidence="2">Uncharacterized protein</fullName>
    </submittedName>
</protein>
<accession>A0A1X0NZR9</accession>
<organism evidence="2 3">
    <name type="scientific">Trypanosoma theileri</name>
    <dbReference type="NCBI Taxonomy" id="67003"/>
    <lineage>
        <taxon>Eukaryota</taxon>
        <taxon>Discoba</taxon>
        <taxon>Euglenozoa</taxon>
        <taxon>Kinetoplastea</taxon>
        <taxon>Metakinetoplastina</taxon>
        <taxon>Trypanosomatida</taxon>
        <taxon>Trypanosomatidae</taxon>
        <taxon>Trypanosoma</taxon>
    </lineage>
</organism>
<gene>
    <name evidence="2" type="ORF">TM35_000092440</name>
</gene>
<dbReference type="OrthoDB" id="271573at2759"/>
<keyword evidence="3" id="KW-1185">Reference proteome</keyword>
<evidence type="ECO:0000313" key="2">
    <source>
        <dbReference type="EMBL" id="ORC90194.1"/>
    </source>
</evidence>
<dbReference type="EMBL" id="NBCO01000009">
    <property type="protein sequence ID" value="ORC90194.1"/>
    <property type="molecule type" value="Genomic_DNA"/>
</dbReference>
<feature type="region of interest" description="Disordered" evidence="1">
    <location>
        <begin position="1"/>
        <end position="24"/>
    </location>
</feature>
<dbReference type="GeneID" id="39984263"/>
<dbReference type="Proteomes" id="UP000192257">
    <property type="component" value="Unassembled WGS sequence"/>
</dbReference>
<dbReference type="RefSeq" id="XP_028884260.1">
    <property type="nucleotide sequence ID" value="XM_029024483.1"/>
</dbReference>
<dbReference type="AlphaFoldDB" id="A0A1X0NZR9"/>
<sequence length="141" mass="15480">MSNTRKVESSSPTATAGKDGKGATPHEILQIARFALEPPKADEVWSSWYRESEDQFVDFQSFGLMEGTATIPGASASNLSASIAPRSSSHRTLSARRISGQFEEEVMKSWDEDWEDEDVEDTFDAIMGQIVRYQASKAAAA</sequence>
<dbReference type="VEuPathDB" id="TriTrypDB:TM35_000092440"/>
<evidence type="ECO:0000313" key="3">
    <source>
        <dbReference type="Proteomes" id="UP000192257"/>
    </source>
</evidence>